<sequence length="155" mass="16278">MVALQPPTPHPLAFHPTLHYCFPSGSATSIGLSVAGDVAKNTVGIVSDGLDFNFEEVTKGITPGKIATSGLPMPSFVSDFGKHAAFGAMNAIEKTSTEIISQTYVNIFKSAALKEVSSRIDDFVGFSATNSVAGGGFVLYPSKSNSNTLQSVYRK</sequence>
<name>A0A450U3Y5_9GAMM</name>
<gene>
    <name evidence="1" type="ORF">BECKFW1821C_GA0114237_11526</name>
</gene>
<dbReference type="EMBL" id="CAADFE010000152">
    <property type="protein sequence ID" value="VFJ77936.1"/>
    <property type="molecule type" value="Genomic_DNA"/>
</dbReference>
<proteinExistence type="predicted"/>
<evidence type="ECO:0000313" key="1">
    <source>
        <dbReference type="EMBL" id="VFJ77936.1"/>
    </source>
</evidence>
<accession>A0A450U3Y5</accession>
<protein>
    <submittedName>
        <fullName evidence="1">Uncharacterized protein</fullName>
    </submittedName>
</protein>
<dbReference type="AlphaFoldDB" id="A0A450U3Y5"/>
<reference evidence="1" key="1">
    <citation type="submission" date="2019-02" db="EMBL/GenBank/DDBJ databases">
        <authorList>
            <person name="Gruber-Vodicka R. H."/>
            <person name="Seah K. B. B."/>
        </authorList>
    </citation>
    <scope>NUCLEOTIDE SEQUENCE</scope>
    <source>
        <strain evidence="1">BECK_BZ131</strain>
    </source>
</reference>
<organism evidence="1">
    <name type="scientific">Candidatus Kentrum sp. FW</name>
    <dbReference type="NCBI Taxonomy" id="2126338"/>
    <lineage>
        <taxon>Bacteria</taxon>
        <taxon>Pseudomonadati</taxon>
        <taxon>Pseudomonadota</taxon>
        <taxon>Gammaproteobacteria</taxon>
        <taxon>Candidatus Kentrum</taxon>
    </lineage>
</organism>